<dbReference type="GO" id="GO:0016020">
    <property type="term" value="C:membrane"/>
    <property type="evidence" value="ECO:0007669"/>
    <property type="project" value="UniProtKB-SubCell"/>
</dbReference>
<dbReference type="PANTHER" id="PTHR46346:SF1">
    <property type="entry name" value="PHOSPHATIDYLINOSITOL N-ACETYLGLUCOSAMINYLTRANSFERASE SUBUNIT P"/>
    <property type="match status" value="1"/>
</dbReference>
<evidence type="ECO:0000313" key="9">
    <source>
        <dbReference type="Proteomes" id="UP000092666"/>
    </source>
</evidence>
<evidence type="ECO:0000256" key="1">
    <source>
        <dbReference type="ARBA" id="ARBA00004141"/>
    </source>
</evidence>
<keyword evidence="2 6" id="KW-0812">Transmembrane</keyword>
<evidence type="ECO:0000313" key="8">
    <source>
        <dbReference type="EMBL" id="OCF37719.1"/>
    </source>
</evidence>
<evidence type="ECO:0000256" key="3">
    <source>
        <dbReference type="ARBA" id="ARBA00022989"/>
    </source>
</evidence>
<feature type="domain" description="PIG-P" evidence="7">
    <location>
        <begin position="105"/>
        <end position="241"/>
    </location>
</feature>
<keyword evidence="3 6" id="KW-1133">Transmembrane helix</keyword>
<keyword evidence="9" id="KW-1185">Reference proteome</keyword>
<reference evidence="9" key="2">
    <citation type="submission" date="2013-12" db="EMBL/GenBank/DDBJ databases">
        <title>Evolution of pathogenesis and genome organization in the Tremellales.</title>
        <authorList>
            <person name="Cuomo C."/>
            <person name="Litvintseva A."/>
            <person name="Heitman J."/>
            <person name="Chen Y."/>
            <person name="Sun S."/>
            <person name="Springer D."/>
            <person name="Dromer F."/>
            <person name="Young S."/>
            <person name="Zeng Q."/>
            <person name="Chapman S."/>
            <person name="Gujja S."/>
            <person name="Saif S."/>
            <person name="Birren B."/>
        </authorList>
    </citation>
    <scope>NUCLEOTIDE SEQUENCE [LARGE SCALE GENOMIC DNA]</scope>
    <source>
        <strain evidence="9">BCC8398</strain>
    </source>
</reference>
<reference evidence="8 9" key="1">
    <citation type="submission" date="2013-07" db="EMBL/GenBank/DDBJ databases">
        <title>The Genome Sequence of Cryptococcus heveanensis BCC8398.</title>
        <authorList>
            <consortium name="The Broad Institute Genome Sequencing Platform"/>
            <person name="Cuomo C."/>
            <person name="Litvintseva A."/>
            <person name="Chen Y."/>
            <person name="Heitman J."/>
            <person name="Sun S."/>
            <person name="Springer D."/>
            <person name="Dromer F."/>
            <person name="Young S.K."/>
            <person name="Zeng Q."/>
            <person name="Gargeya S."/>
            <person name="Fitzgerald M."/>
            <person name="Abouelleil A."/>
            <person name="Alvarado L."/>
            <person name="Berlin A.M."/>
            <person name="Chapman S.B."/>
            <person name="Dewar J."/>
            <person name="Goldberg J."/>
            <person name="Griggs A."/>
            <person name="Gujja S."/>
            <person name="Hansen M."/>
            <person name="Howarth C."/>
            <person name="Imamovic A."/>
            <person name="Larimer J."/>
            <person name="McCowan C."/>
            <person name="Murphy C."/>
            <person name="Pearson M."/>
            <person name="Priest M."/>
            <person name="Roberts A."/>
            <person name="Saif S."/>
            <person name="Shea T."/>
            <person name="Sykes S."/>
            <person name="Wortman J."/>
            <person name="Nusbaum C."/>
            <person name="Birren B."/>
        </authorList>
    </citation>
    <scope>NUCLEOTIDE SEQUENCE [LARGE SCALE GENOMIC DNA]</scope>
    <source>
        <strain evidence="8 9">BCC8398</strain>
    </source>
</reference>
<evidence type="ECO:0000256" key="4">
    <source>
        <dbReference type="ARBA" id="ARBA00023136"/>
    </source>
</evidence>
<proteinExistence type="predicted"/>
<dbReference type="InterPro" id="IPR013717">
    <property type="entry name" value="PIG-P"/>
</dbReference>
<comment type="subcellular location">
    <subcellularLocation>
        <location evidence="1">Membrane</location>
        <topology evidence="1">Multi-pass membrane protein</topology>
    </subcellularLocation>
</comment>
<dbReference type="AlphaFoldDB" id="A0A1B9H381"/>
<dbReference type="InterPro" id="IPR052263">
    <property type="entry name" value="GPI_Anchor_Biosynth"/>
</dbReference>
<keyword evidence="4 6" id="KW-0472">Membrane</keyword>
<sequence length="250" mass="27621">MTPRHASTCLGTRARSRPGVAIPPKTPPRTGRSIQVQARPDIESTTALSPISPWPPSPPSPPPDDLATVRGPSSAESQNPRHGPSHIVQGQRHTHGDNLPNAVDVYSSIAVLGTYALFGLYLLWAFSPADKWWIAWLPDRQWAIIVPCWLMMVVLLTYWSYAALVIYRTPAFDSPDCITDPFANIPEFPAMNTMPDSTPRLQVTAEGTRERLEPNYWRFAGEKGTSEAVDLPIDLVGRVLYPPRPAHQSA</sequence>
<evidence type="ECO:0000256" key="5">
    <source>
        <dbReference type="SAM" id="MobiDB-lite"/>
    </source>
</evidence>
<feature type="region of interest" description="Disordered" evidence="5">
    <location>
        <begin position="1"/>
        <end position="94"/>
    </location>
</feature>
<dbReference type="GO" id="GO:0005783">
    <property type="term" value="C:endoplasmic reticulum"/>
    <property type="evidence" value="ECO:0007669"/>
    <property type="project" value="TreeGrafter"/>
</dbReference>
<organism evidence="8 9">
    <name type="scientific">Kwoniella heveanensis BCC8398</name>
    <dbReference type="NCBI Taxonomy" id="1296120"/>
    <lineage>
        <taxon>Eukaryota</taxon>
        <taxon>Fungi</taxon>
        <taxon>Dikarya</taxon>
        <taxon>Basidiomycota</taxon>
        <taxon>Agaricomycotina</taxon>
        <taxon>Tremellomycetes</taxon>
        <taxon>Tremellales</taxon>
        <taxon>Cryptococcaceae</taxon>
        <taxon>Kwoniella</taxon>
    </lineage>
</organism>
<accession>A0A1B9H381</accession>
<dbReference type="GO" id="GO:0006506">
    <property type="term" value="P:GPI anchor biosynthetic process"/>
    <property type="evidence" value="ECO:0007669"/>
    <property type="project" value="TreeGrafter"/>
</dbReference>
<feature type="compositionally biased region" description="Pro residues" evidence="5">
    <location>
        <begin position="52"/>
        <end position="64"/>
    </location>
</feature>
<dbReference type="Proteomes" id="UP000092666">
    <property type="component" value="Unassembled WGS sequence"/>
</dbReference>
<dbReference type="Pfam" id="PF08510">
    <property type="entry name" value="PIG-P"/>
    <property type="match status" value="1"/>
</dbReference>
<evidence type="ECO:0000256" key="6">
    <source>
        <dbReference type="SAM" id="Phobius"/>
    </source>
</evidence>
<evidence type="ECO:0000256" key="2">
    <source>
        <dbReference type="ARBA" id="ARBA00022692"/>
    </source>
</evidence>
<name>A0A1B9H381_9TREE</name>
<gene>
    <name evidence="8" type="ORF">I316_00846</name>
</gene>
<dbReference type="PANTHER" id="PTHR46346">
    <property type="entry name" value="PHOSPHATIDYLINOSITOL N-ACETYLGLUCOSAMINYLTRANSFERASE SUBUNIT P"/>
    <property type="match status" value="1"/>
</dbReference>
<protein>
    <submittedName>
        <fullName evidence="8">Phosphatidylinositol glycan, class P</fullName>
    </submittedName>
</protein>
<dbReference type="EMBL" id="KV700122">
    <property type="protein sequence ID" value="OCF37719.1"/>
    <property type="molecule type" value="Genomic_DNA"/>
</dbReference>
<dbReference type="OrthoDB" id="690928at2759"/>
<evidence type="ECO:0000259" key="7">
    <source>
        <dbReference type="Pfam" id="PF08510"/>
    </source>
</evidence>
<feature type="transmembrane region" description="Helical" evidence="6">
    <location>
        <begin position="144"/>
        <end position="167"/>
    </location>
</feature>
<feature type="transmembrane region" description="Helical" evidence="6">
    <location>
        <begin position="105"/>
        <end position="124"/>
    </location>
</feature>
<dbReference type="STRING" id="1296120.A0A1B9H381"/>